<evidence type="ECO:0000313" key="10">
    <source>
        <dbReference type="Proteomes" id="UP000645610"/>
    </source>
</evidence>
<comment type="caution">
    <text evidence="9">The sequence shown here is derived from an EMBL/GenBank/DDBJ whole genome shotgun (WGS) entry which is preliminary data.</text>
</comment>
<dbReference type="AlphaFoldDB" id="A0A931BEV8"/>
<evidence type="ECO:0000256" key="2">
    <source>
        <dbReference type="ARBA" id="ARBA00022801"/>
    </source>
</evidence>
<dbReference type="Gene3D" id="3.60.20.30">
    <property type="entry name" value="(Glycosyl)asparaginase"/>
    <property type="match status" value="1"/>
</dbReference>
<evidence type="ECO:0000256" key="6">
    <source>
        <dbReference type="PIRSR" id="PIRSR600246-2"/>
    </source>
</evidence>
<feature type="binding site" evidence="6">
    <location>
        <begin position="251"/>
        <end position="254"/>
    </location>
    <ligand>
        <name>substrate</name>
    </ligand>
</feature>
<feature type="compositionally biased region" description="Low complexity" evidence="8">
    <location>
        <begin position="171"/>
        <end position="181"/>
    </location>
</feature>
<evidence type="ECO:0000256" key="3">
    <source>
        <dbReference type="ARBA" id="ARBA00022813"/>
    </source>
</evidence>
<reference evidence="9 10" key="1">
    <citation type="submission" date="2020-11" db="EMBL/GenBank/DDBJ databases">
        <authorList>
            <person name="Kim M.K."/>
        </authorList>
    </citation>
    <scope>NUCLEOTIDE SEQUENCE [LARGE SCALE GENOMIC DNA]</scope>
    <source>
        <strain evidence="9 10">BT439</strain>
    </source>
</reference>
<gene>
    <name evidence="9" type="ORF">I2I01_02040</name>
</gene>
<name>A0A931BEV8_9BACT</name>
<keyword evidence="1" id="KW-0645">Protease</keyword>
<dbReference type="FunFam" id="3.60.20.30:FF:000001">
    <property type="entry name" value="Isoaspartyl peptidase/L-asparaginase"/>
    <property type="match status" value="1"/>
</dbReference>
<dbReference type="CDD" id="cd04701">
    <property type="entry name" value="Asparaginase_2"/>
    <property type="match status" value="1"/>
</dbReference>
<dbReference type="GO" id="GO:0006508">
    <property type="term" value="P:proteolysis"/>
    <property type="evidence" value="ECO:0007669"/>
    <property type="project" value="UniProtKB-KW"/>
</dbReference>
<dbReference type="PANTHER" id="PTHR10188">
    <property type="entry name" value="L-ASPARAGINASE"/>
    <property type="match status" value="1"/>
</dbReference>
<evidence type="ECO:0000313" key="9">
    <source>
        <dbReference type="EMBL" id="MBF9140396.1"/>
    </source>
</evidence>
<keyword evidence="10" id="KW-1185">Reference proteome</keyword>
<keyword evidence="3" id="KW-0068">Autocatalytic cleavage</keyword>
<evidence type="ECO:0000256" key="5">
    <source>
        <dbReference type="PIRSR" id="PIRSR600246-1"/>
    </source>
</evidence>
<keyword evidence="2" id="KW-0378">Hydrolase</keyword>
<proteinExistence type="predicted"/>
<feature type="binding site" evidence="6">
    <location>
        <begin position="229"/>
        <end position="232"/>
    </location>
    <ligand>
        <name>substrate</name>
    </ligand>
</feature>
<feature type="active site" description="Nucleophile" evidence="5">
    <location>
        <position position="201"/>
    </location>
</feature>
<organism evidence="9 10">
    <name type="scientific">Hymenobacter properus</name>
    <dbReference type="NCBI Taxonomy" id="2791026"/>
    <lineage>
        <taxon>Bacteria</taxon>
        <taxon>Pseudomonadati</taxon>
        <taxon>Bacteroidota</taxon>
        <taxon>Cytophagia</taxon>
        <taxon>Cytophagales</taxon>
        <taxon>Hymenobacteraceae</taxon>
        <taxon>Hymenobacter</taxon>
    </lineage>
</organism>
<evidence type="ECO:0000256" key="8">
    <source>
        <dbReference type="SAM" id="MobiDB-lite"/>
    </source>
</evidence>
<dbReference type="RefSeq" id="WP_196284749.1">
    <property type="nucleotide sequence ID" value="NZ_JADQDP010000001.1"/>
</dbReference>
<feature type="site" description="Cleavage; by autolysis" evidence="7">
    <location>
        <begin position="200"/>
        <end position="201"/>
    </location>
</feature>
<sequence>MFALAIHGGAGTIARASLSPDAEREYRAALETALNTGYDLLRDGAAALDAVEAAVRSLEDCPLFNAGRGAVFTHEGHHEMDAALMSGHNRLAGAVTGVRQVQNPIRAARLVMEKTEHVLLGYPGADELAREYGLPLQPKEYFFTQHRYNQLQEALREGRMRLDHSQARPVPATEAPATAPLEEPEKFTEPVEPDPNWKKGTVGAVARDQHGHLAAATSTGGMTNKRYSRIGDTPIIGAGTWADERCAISCTGNGEYFIRAVAAYDVACLMEYKGLSLEEACRIVVQDKLAPVGGEGGLIAVDAAGIITLPFNSEGMYRASRVAGGEALVAIYKE</sequence>
<evidence type="ECO:0000256" key="4">
    <source>
        <dbReference type="ARBA" id="ARBA00069124"/>
    </source>
</evidence>
<evidence type="ECO:0000256" key="7">
    <source>
        <dbReference type="PIRSR" id="PIRSR600246-3"/>
    </source>
</evidence>
<dbReference type="GO" id="GO:0008233">
    <property type="term" value="F:peptidase activity"/>
    <property type="evidence" value="ECO:0007669"/>
    <property type="project" value="UniProtKB-KW"/>
</dbReference>
<feature type="region of interest" description="Disordered" evidence="8">
    <location>
        <begin position="163"/>
        <end position="201"/>
    </location>
</feature>
<accession>A0A931BEV8</accession>
<dbReference type="Pfam" id="PF01112">
    <property type="entry name" value="Asparaginase_2"/>
    <property type="match status" value="1"/>
</dbReference>
<dbReference type="PANTHER" id="PTHR10188:SF6">
    <property type="entry name" value="N(4)-(BETA-N-ACETYLGLUCOSAMINYL)-L-ASPARAGINASE"/>
    <property type="match status" value="1"/>
</dbReference>
<dbReference type="InterPro" id="IPR000246">
    <property type="entry name" value="Peptidase_T2"/>
</dbReference>
<dbReference type="SUPFAM" id="SSF56235">
    <property type="entry name" value="N-terminal nucleophile aminohydrolases (Ntn hydrolases)"/>
    <property type="match status" value="1"/>
</dbReference>
<protein>
    <recommendedName>
        <fullName evidence="4">Isoaspartyl peptidase</fullName>
    </recommendedName>
</protein>
<dbReference type="GO" id="GO:0016811">
    <property type="term" value="F:hydrolase activity, acting on carbon-nitrogen (but not peptide) bonds, in linear amides"/>
    <property type="evidence" value="ECO:0007669"/>
    <property type="project" value="UniProtKB-ARBA"/>
</dbReference>
<dbReference type="Proteomes" id="UP000645610">
    <property type="component" value="Unassembled WGS sequence"/>
</dbReference>
<evidence type="ECO:0000256" key="1">
    <source>
        <dbReference type="ARBA" id="ARBA00022670"/>
    </source>
</evidence>
<dbReference type="InterPro" id="IPR029055">
    <property type="entry name" value="Ntn_hydrolases_N"/>
</dbReference>
<dbReference type="EMBL" id="JADQDP010000001">
    <property type="protein sequence ID" value="MBF9140396.1"/>
    <property type="molecule type" value="Genomic_DNA"/>
</dbReference>